<comment type="caution">
    <text evidence="1">The sequence shown here is derived from an EMBL/GenBank/DDBJ whole genome shotgun (WGS) entry which is preliminary data.</text>
</comment>
<keyword evidence="2" id="KW-1185">Reference proteome</keyword>
<evidence type="ECO:0000313" key="2">
    <source>
        <dbReference type="Proteomes" id="UP000789525"/>
    </source>
</evidence>
<evidence type="ECO:0000313" key="1">
    <source>
        <dbReference type="EMBL" id="CAG8671245.1"/>
    </source>
</evidence>
<organism evidence="1 2">
    <name type="scientific">Acaulospora colombiana</name>
    <dbReference type="NCBI Taxonomy" id="27376"/>
    <lineage>
        <taxon>Eukaryota</taxon>
        <taxon>Fungi</taxon>
        <taxon>Fungi incertae sedis</taxon>
        <taxon>Mucoromycota</taxon>
        <taxon>Glomeromycotina</taxon>
        <taxon>Glomeromycetes</taxon>
        <taxon>Diversisporales</taxon>
        <taxon>Acaulosporaceae</taxon>
        <taxon>Acaulospora</taxon>
    </lineage>
</organism>
<accession>A0ACA9NWI1</accession>
<feature type="non-terminal residue" evidence="1">
    <location>
        <position position="1"/>
    </location>
</feature>
<reference evidence="1" key="1">
    <citation type="submission" date="2021-06" db="EMBL/GenBank/DDBJ databases">
        <authorList>
            <person name="Kallberg Y."/>
            <person name="Tangrot J."/>
            <person name="Rosling A."/>
        </authorList>
    </citation>
    <scope>NUCLEOTIDE SEQUENCE</scope>
    <source>
        <strain evidence="1">CL356</strain>
    </source>
</reference>
<dbReference type="Proteomes" id="UP000789525">
    <property type="component" value="Unassembled WGS sequence"/>
</dbReference>
<sequence length="62" mass="7277">QVLMYYHPLFHLVPGYFPALPRQQNVALPPDVRIFPPMVAPRPYQFQSTEGCHLHDYVLKLE</sequence>
<name>A0ACA9NWI1_9GLOM</name>
<protein>
    <submittedName>
        <fullName evidence="1">12524_t:CDS:1</fullName>
    </submittedName>
</protein>
<proteinExistence type="predicted"/>
<gene>
    <name evidence="1" type="ORF">ACOLOM_LOCUS8959</name>
</gene>
<dbReference type="EMBL" id="CAJVPT010024624">
    <property type="protein sequence ID" value="CAG8671245.1"/>
    <property type="molecule type" value="Genomic_DNA"/>
</dbReference>